<proteinExistence type="predicted"/>
<dbReference type="InterPro" id="IPR050128">
    <property type="entry name" value="Sulfate_adenylyltrnsfr_sub2"/>
</dbReference>
<evidence type="ECO:0008006" key="3">
    <source>
        <dbReference type="Google" id="ProtNLM"/>
    </source>
</evidence>
<dbReference type="InterPro" id="IPR014729">
    <property type="entry name" value="Rossmann-like_a/b/a_fold"/>
</dbReference>
<organism evidence="1 2">
    <name type="scientific">Neobacillus notoginsengisoli</name>
    <dbReference type="NCBI Taxonomy" id="1578198"/>
    <lineage>
        <taxon>Bacteria</taxon>
        <taxon>Bacillati</taxon>
        <taxon>Bacillota</taxon>
        <taxon>Bacilli</taxon>
        <taxon>Bacillales</taxon>
        <taxon>Bacillaceae</taxon>
        <taxon>Neobacillus</taxon>
    </lineage>
</organism>
<dbReference type="PANTHER" id="PTHR43196">
    <property type="entry name" value="SULFATE ADENYLYLTRANSFERASE SUBUNIT 2"/>
    <property type="match status" value="1"/>
</dbReference>
<dbReference type="Proteomes" id="UP000284416">
    <property type="component" value="Unassembled WGS sequence"/>
</dbReference>
<dbReference type="AlphaFoldDB" id="A0A417YPZ6"/>
<evidence type="ECO:0000313" key="1">
    <source>
        <dbReference type="EMBL" id="RHW35949.1"/>
    </source>
</evidence>
<dbReference type="SUPFAM" id="SSF52402">
    <property type="entry name" value="Adenine nucleotide alpha hydrolases-like"/>
    <property type="match status" value="1"/>
</dbReference>
<dbReference type="EMBL" id="QWEG01000012">
    <property type="protein sequence ID" value="RHW35949.1"/>
    <property type="molecule type" value="Genomic_DNA"/>
</dbReference>
<comment type="caution">
    <text evidence="1">The sequence shown here is derived from an EMBL/GenBank/DDBJ whole genome shotgun (WGS) entry which is preliminary data.</text>
</comment>
<name>A0A417YPZ6_9BACI</name>
<dbReference type="Gene3D" id="3.40.50.620">
    <property type="entry name" value="HUPs"/>
    <property type="match status" value="1"/>
</dbReference>
<dbReference type="PANTHER" id="PTHR43196:SF2">
    <property type="entry name" value="PHOSPHOADENOSINE PHOSPHOSULFATE REDUCTASE"/>
    <property type="match status" value="1"/>
</dbReference>
<dbReference type="OrthoDB" id="9774475at2"/>
<accession>A0A417YPZ6</accession>
<dbReference type="RefSeq" id="WP_118922934.1">
    <property type="nucleotide sequence ID" value="NZ_QWEG01000012.1"/>
</dbReference>
<protein>
    <recommendedName>
        <fullName evidence="3">Phosphoadenosine phosphosulphate reductase domain-containing protein</fullName>
    </recommendedName>
</protein>
<reference evidence="1 2" key="1">
    <citation type="journal article" date="2017" name="Int. J. Syst. Evol. Microbiol.">
        <title>Bacillus notoginsengisoli sp. nov., a novel bacterium isolated from the rhizosphere of Panax notoginseng.</title>
        <authorList>
            <person name="Zhang M.Y."/>
            <person name="Cheng J."/>
            <person name="Cai Y."/>
            <person name="Zhang T.Y."/>
            <person name="Wu Y.Y."/>
            <person name="Manikprabhu D."/>
            <person name="Li W.J."/>
            <person name="Zhang Y.X."/>
        </authorList>
    </citation>
    <scope>NUCLEOTIDE SEQUENCE [LARGE SCALE GENOMIC DNA]</scope>
    <source>
        <strain evidence="1 2">JCM 30743</strain>
    </source>
</reference>
<gene>
    <name evidence="1" type="ORF">D1B31_17815</name>
</gene>
<sequence>MDITQQVKEAIKQNYLTDNRKQAVLFSAGKDSSYLLTLFWEVLLELPAHLRTKTVYVMNSDTGVEAPIMSDYVNSTLRKIEQQAALQGLPIVVVRVKPNMKNNFWYRILGRGTLISTPNTKHHPCTHWLKIGPTQEKFKEWIASAPIRLGEDKSVITCYLGVRNEEGARRKASINKFQVSEDSLWAKHSDFEEIMCFHAIKWVTADELWFELLSRGTLPYGVTAEELSIQYGEGILECGIKTAKEQGQSSCGASGGRLGCWTCGMVSGRDPMLLRFIAEGHNYQGLLEWKTLMLAMRNDIRYREIFPRQHYNRMKKQKGDKPAQVDLFDIDETTKATNYFETYGRATTDSYAPGGMNLEGRRLLLEHLLYIQERDNLPLISEDEIQSVLNAWEDTEGIRLKRSAIKPKAFKYDGELVFLPDKTTNKKLTKTCNEVFYITVELNKEEKELYTFLKDRQRANQTSLYFFPDTTEFYDMKLVWNKVTFIVCKDEITTKLEATELVHKWLGWIYGSFTEETKKAALNYLILSALSEGLNQRNKKQKSFVSTNLEPLPVTQNEAGQLVFAI</sequence>
<evidence type="ECO:0000313" key="2">
    <source>
        <dbReference type="Proteomes" id="UP000284416"/>
    </source>
</evidence>
<keyword evidence="2" id="KW-1185">Reference proteome</keyword>